<proteinExistence type="predicted"/>
<evidence type="ECO:0000313" key="3">
    <source>
        <dbReference type="Proteomes" id="UP000823824"/>
    </source>
</evidence>
<evidence type="ECO:0000313" key="2">
    <source>
        <dbReference type="EMBL" id="HJB12808.1"/>
    </source>
</evidence>
<dbReference type="Proteomes" id="UP000823824">
    <property type="component" value="Unassembled WGS sequence"/>
</dbReference>
<sequence>MKPLRILCAVLAALLLSACAQASPPPAREPEDLAAAPEEETAITPEEGAAILEAQLGTVDAATGNAMSYGYEGTLTLDGVDYYNYRVSWLVNGDHLSYLTNYLVSTDGLVVQEYLPETG</sequence>
<evidence type="ECO:0000256" key="1">
    <source>
        <dbReference type="SAM" id="SignalP"/>
    </source>
</evidence>
<dbReference type="EMBL" id="DWZJ01000029">
    <property type="protein sequence ID" value="HJB12808.1"/>
    <property type="molecule type" value="Genomic_DNA"/>
</dbReference>
<protein>
    <recommendedName>
        <fullName evidence="4">PepSY domain-containing protein</fullName>
    </recommendedName>
</protein>
<feature type="chain" id="PRO_5038876217" description="PepSY domain-containing protein" evidence="1">
    <location>
        <begin position="23"/>
        <end position="119"/>
    </location>
</feature>
<reference evidence="2" key="1">
    <citation type="journal article" date="2021" name="PeerJ">
        <title>Extensive microbial diversity within the chicken gut microbiome revealed by metagenomics and culture.</title>
        <authorList>
            <person name="Gilroy R."/>
            <person name="Ravi A."/>
            <person name="Getino M."/>
            <person name="Pursley I."/>
            <person name="Horton D.L."/>
            <person name="Alikhan N.F."/>
            <person name="Baker D."/>
            <person name="Gharbi K."/>
            <person name="Hall N."/>
            <person name="Watson M."/>
            <person name="Adriaenssens E.M."/>
            <person name="Foster-Nyarko E."/>
            <person name="Jarju S."/>
            <person name="Secka A."/>
            <person name="Antonio M."/>
            <person name="Oren A."/>
            <person name="Chaudhuri R.R."/>
            <person name="La Ragione R."/>
            <person name="Hildebrand F."/>
            <person name="Pallen M.J."/>
        </authorList>
    </citation>
    <scope>NUCLEOTIDE SEQUENCE</scope>
    <source>
        <strain evidence="2">ChiBcec18-1249</strain>
    </source>
</reference>
<gene>
    <name evidence="2" type="ORF">H9787_03770</name>
</gene>
<organism evidence="2 3">
    <name type="scientific">Candidatus Oscillibacter excrementigallinarum</name>
    <dbReference type="NCBI Taxonomy" id="2838716"/>
    <lineage>
        <taxon>Bacteria</taxon>
        <taxon>Bacillati</taxon>
        <taxon>Bacillota</taxon>
        <taxon>Clostridia</taxon>
        <taxon>Eubacteriales</taxon>
        <taxon>Oscillospiraceae</taxon>
        <taxon>Oscillibacter</taxon>
    </lineage>
</organism>
<reference evidence="2" key="2">
    <citation type="submission" date="2021-04" db="EMBL/GenBank/DDBJ databases">
        <authorList>
            <person name="Gilroy R."/>
        </authorList>
    </citation>
    <scope>NUCLEOTIDE SEQUENCE</scope>
    <source>
        <strain evidence="2">ChiBcec18-1249</strain>
    </source>
</reference>
<feature type="signal peptide" evidence="1">
    <location>
        <begin position="1"/>
        <end position="22"/>
    </location>
</feature>
<dbReference type="PROSITE" id="PS51257">
    <property type="entry name" value="PROKAR_LIPOPROTEIN"/>
    <property type="match status" value="1"/>
</dbReference>
<dbReference type="AlphaFoldDB" id="A0A9D2LHK5"/>
<name>A0A9D2LHK5_9FIRM</name>
<comment type="caution">
    <text evidence="2">The sequence shown here is derived from an EMBL/GenBank/DDBJ whole genome shotgun (WGS) entry which is preliminary data.</text>
</comment>
<evidence type="ECO:0008006" key="4">
    <source>
        <dbReference type="Google" id="ProtNLM"/>
    </source>
</evidence>
<accession>A0A9D2LHK5</accession>
<keyword evidence="1" id="KW-0732">Signal</keyword>